<dbReference type="InterPro" id="IPR007278">
    <property type="entry name" value="DUF397"/>
</dbReference>
<reference evidence="3" key="1">
    <citation type="journal article" date="2019" name="Int. J. Syst. Evol. Microbiol.">
        <title>The Global Catalogue of Microorganisms (GCM) 10K type strain sequencing project: providing services to taxonomists for standard genome sequencing and annotation.</title>
        <authorList>
            <consortium name="The Broad Institute Genomics Platform"/>
            <consortium name="The Broad Institute Genome Sequencing Center for Infectious Disease"/>
            <person name="Wu L."/>
            <person name="Ma J."/>
        </authorList>
    </citation>
    <scope>NUCLEOTIDE SEQUENCE [LARGE SCALE GENOMIC DNA]</scope>
    <source>
        <strain evidence="3">JCM 17440</strain>
    </source>
</reference>
<comment type="caution">
    <text evidence="2">The sequence shown here is derived from an EMBL/GenBank/DDBJ whole genome shotgun (WGS) entry which is preliminary data.</text>
</comment>
<sequence length="71" mass="7590">MTQVNLPQAVWNRSSHSTGDANTCVEVATNLPTIVAIRDSTGPTGPTLIFSPAAWKTFTDQLKNGELNPHA</sequence>
<name>A0ABP8C8X2_9ACTN</name>
<keyword evidence="3" id="KW-1185">Reference proteome</keyword>
<dbReference type="Proteomes" id="UP001501710">
    <property type="component" value="Unassembled WGS sequence"/>
</dbReference>
<evidence type="ECO:0000259" key="1">
    <source>
        <dbReference type="Pfam" id="PF04149"/>
    </source>
</evidence>
<evidence type="ECO:0000313" key="2">
    <source>
        <dbReference type="EMBL" id="GAA4235769.1"/>
    </source>
</evidence>
<accession>A0ABP8C8X2</accession>
<evidence type="ECO:0000313" key="3">
    <source>
        <dbReference type="Proteomes" id="UP001501710"/>
    </source>
</evidence>
<dbReference type="RefSeq" id="WP_344899492.1">
    <property type="nucleotide sequence ID" value="NZ_BAABAS010000015.1"/>
</dbReference>
<protein>
    <recommendedName>
        <fullName evidence="1">DUF397 domain-containing protein</fullName>
    </recommendedName>
</protein>
<dbReference type="EMBL" id="BAABAS010000015">
    <property type="protein sequence ID" value="GAA4235769.1"/>
    <property type="molecule type" value="Genomic_DNA"/>
</dbReference>
<proteinExistence type="predicted"/>
<feature type="domain" description="DUF397" evidence="1">
    <location>
        <begin position="9"/>
        <end position="63"/>
    </location>
</feature>
<dbReference type="Pfam" id="PF04149">
    <property type="entry name" value="DUF397"/>
    <property type="match status" value="1"/>
</dbReference>
<gene>
    <name evidence="2" type="ORF">GCM10022254_43770</name>
</gene>
<organism evidence="2 3">
    <name type="scientific">Actinomadura meridiana</name>
    <dbReference type="NCBI Taxonomy" id="559626"/>
    <lineage>
        <taxon>Bacteria</taxon>
        <taxon>Bacillati</taxon>
        <taxon>Actinomycetota</taxon>
        <taxon>Actinomycetes</taxon>
        <taxon>Streptosporangiales</taxon>
        <taxon>Thermomonosporaceae</taxon>
        <taxon>Actinomadura</taxon>
    </lineage>
</organism>